<accession>A0ACC3MGG2</accession>
<proteinExistence type="predicted"/>
<organism evidence="1 2">
    <name type="scientific">Vermiconidia calcicola</name>
    <dbReference type="NCBI Taxonomy" id="1690605"/>
    <lineage>
        <taxon>Eukaryota</taxon>
        <taxon>Fungi</taxon>
        <taxon>Dikarya</taxon>
        <taxon>Ascomycota</taxon>
        <taxon>Pezizomycotina</taxon>
        <taxon>Dothideomycetes</taxon>
        <taxon>Dothideomycetidae</taxon>
        <taxon>Mycosphaerellales</taxon>
        <taxon>Extremaceae</taxon>
        <taxon>Vermiconidia</taxon>
    </lineage>
</organism>
<gene>
    <name evidence="1" type="ORF">LTR37_019282</name>
</gene>
<name>A0ACC3MGG2_9PEZI</name>
<evidence type="ECO:0000313" key="2">
    <source>
        <dbReference type="Proteomes" id="UP001281147"/>
    </source>
</evidence>
<evidence type="ECO:0000313" key="1">
    <source>
        <dbReference type="EMBL" id="KAK3686980.1"/>
    </source>
</evidence>
<dbReference type="Proteomes" id="UP001281147">
    <property type="component" value="Unassembled WGS sequence"/>
</dbReference>
<comment type="caution">
    <text evidence="1">The sequence shown here is derived from an EMBL/GenBank/DDBJ whole genome shotgun (WGS) entry which is preliminary data.</text>
</comment>
<reference evidence="1" key="1">
    <citation type="submission" date="2023-07" db="EMBL/GenBank/DDBJ databases">
        <title>Black Yeasts Isolated from many extreme environments.</title>
        <authorList>
            <person name="Coleine C."/>
            <person name="Stajich J.E."/>
            <person name="Selbmann L."/>
        </authorList>
    </citation>
    <scope>NUCLEOTIDE SEQUENCE</scope>
    <source>
        <strain evidence="1">CCFEE 5714</strain>
    </source>
</reference>
<keyword evidence="2" id="KW-1185">Reference proteome</keyword>
<protein>
    <submittedName>
        <fullName evidence="1">Uncharacterized protein</fullName>
    </submittedName>
</protein>
<sequence>MSFPPASVPTRLIICVDGTSYTAPGVGKSTANQTNVHRIYAGVKRGTCFDTRSGETYNQVAQYVTGIGSADGIQVGVFGSGYLKQIQEVYESCCRLTGGKDEVWLFGFSRGAFVCRAVAGLLNTFGAMTSAGQPEFERDFKKLLKEADAKSGSPGLMLSPISTMSLPATGKAPRIRFVGVFDTVKAINDDSAFDISFNSSIQHMRHAVALHEDRKVLAPEYVFPESLYKTALQEYKRSFVEAHFIGTHTDLGGSAKKAGLGLYPLQWMLLEARKCGLFITYFDGGPRGINQIHDPLAVVFPKPEFPKPEKKGTDLDLWSCTTANGIVVSMQDLRGVHNTKHYAENYAIKLNTRPGIMRQKKPREAFYINGALRGYCDWAPQGTIIHPSVYFLLDEHINVALETKELRLQRFIEDWREKMLGSSHGMVNPGFWLDGDEEDSPNPGAIRILVCGNTGVGKSTLINRTFGVDVTQSSNRSRGIHDVKEEITFEGRPDLIVHDSGGFEAGADDEYQAIEAFLKDKATVVDVMDRLHVIWFCIDINSPRTLQTATEKLFKAVSQYAAEVPIVVVATKKDDFLDIEFGAQRKAMKKEGKRFDEEACEQYAEQKLEERIETIRNEMQSVPGGRLDACLAISQDDNDSIANLSKTTSECFDTDKVRLLYIRAQVTRIDLKIDLALCEVMRRYKKLVRSATGTAYAAGGATINSRIACKGVTTGIINCFGLPTVSADVAVQALKQNVWSTGGTTTGLALADAFQAIGIAGTVAVGGIPAWLVTGSISAPYVVPATCRLFLIMASDLTLVLARSFKELAFRARGQPNERDVTAAARNYRVRGYSRHVHAHIKKLVPRRNMAASYKVEKIGEGIEEMFATYKDKLMEDVDLPLKVEGLSIGSDADGDSIAETDSSLVSDYRDVTEAYAKRDSNEPKMEATTPVAELDASQPAVELPTERNVVELPTERKVAELQDTSSTRKRHELES</sequence>
<dbReference type="EMBL" id="JAUTXU010000293">
    <property type="protein sequence ID" value="KAK3686980.1"/>
    <property type="molecule type" value="Genomic_DNA"/>
</dbReference>